<reference evidence="2 3" key="1">
    <citation type="submission" date="2018-10" db="EMBL/GenBank/DDBJ databases">
        <title>Genomic Encyclopedia of Archaeal and Bacterial Type Strains, Phase II (KMG-II): from individual species to whole genera.</title>
        <authorList>
            <person name="Goeker M."/>
        </authorList>
    </citation>
    <scope>NUCLEOTIDE SEQUENCE [LARGE SCALE GENOMIC DNA]</scope>
    <source>
        <strain evidence="2 3">DSM 15094</strain>
    </source>
</reference>
<dbReference type="PANTHER" id="PTHR34985:SF1">
    <property type="entry name" value="SLR0554 PROTEIN"/>
    <property type="match status" value="1"/>
</dbReference>
<comment type="caution">
    <text evidence="2">The sequence shown here is derived from an EMBL/GenBank/DDBJ whole genome shotgun (WGS) entry which is preliminary data.</text>
</comment>
<protein>
    <submittedName>
        <fullName evidence="2">Virulence-associated protein E</fullName>
    </submittedName>
</protein>
<organism evidence="2 3">
    <name type="scientific">Flavobacterium limicola</name>
    <dbReference type="NCBI Taxonomy" id="180441"/>
    <lineage>
        <taxon>Bacteria</taxon>
        <taxon>Pseudomonadati</taxon>
        <taxon>Bacteroidota</taxon>
        <taxon>Flavobacteriia</taxon>
        <taxon>Flavobacteriales</taxon>
        <taxon>Flavobacteriaceae</taxon>
        <taxon>Flavobacterium</taxon>
    </lineage>
</organism>
<evidence type="ECO:0000313" key="2">
    <source>
        <dbReference type="EMBL" id="RKS93828.1"/>
    </source>
</evidence>
<gene>
    <name evidence="2" type="ORF">BC952_1678</name>
</gene>
<dbReference type="InterPro" id="IPR007936">
    <property type="entry name" value="VapE-like_dom"/>
</dbReference>
<feature type="domain" description="Virulence-associated protein E-like" evidence="1">
    <location>
        <begin position="119"/>
        <end position="330"/>
    </location>
</feature>
<evidence type="ECO:0000313" key="3">
    <source>
        <dbReference type="Proteomes" id="UP000280091"/>
    </source>
</evidence>
<keyword evidence="3" id="KW-1185">Reference proteome</keyword>
<dbReference type="EMBL" id="RBXA01000002">
    <property type="protein sequence ID" value="RKS93828.1"/>
    <property type="molecule type" value="Genomic_DNA"/>
</dbReference>
<proteinExistence type="predicted"/>
<sequence length="410" mass="47960">MCAIYSFNLLCTQIYTINTYCVNMENPEEEKKEFVPNIFDLTENYLSKRYDFRYNEIALEIECKSKKEIQYKSFNESSLYIELQKRGIKISINNLLAILRSGYVNDYNPIKDFFLSLSPWDGQNHIQKLASYVSIYDKNQFEYHFLKWCVRTVKCVFKDDYFNKQAFVLVHKGQSSGKSTFCRFMCPPALANYIAEDLSNDKDARILLAKNFLINLDELAVLSKKEINQLKSYFSKTSINERLPYDRKNSILPRVCSFIGSTNMATFLNDETGSVRWLCFELTSPINFAYKTEIDINKVWAQAYALANSDFDCELSFKDVQENEKRNSKYTTLSVEHEVISKYLKIPENDTNNQFMTSSDIMHHLSVKYQRLNHISIGKAMISLGFERIKDKERQVYGYMVTSLPLYDSN</sequence>
<name>A0A495S3Y8_9FLAO</name>
<evidence type="ECO:0000259" key="1">
    <source>
        <dbReference type="Pfam" id="PF05272"/>
    </source>
</evidence>
<accession>A0A495S3Y8</accession>
<dbReference type="Proteomes" id="UP000280091">
    <property type="component" value="Unassembled WGS sequence"/>
</dbReference>
<dbReference type="Pfam" id="PF05272">
    <property type="entry name" value="VapE-like_dom"/>
    <property type="match status" value="1"/>
</dbReference>
<dbReference type="AlphaFoldDB" id="A0A495S3Y8"/>
<dbReference type="PANTHER" id="PTHR34985">
    <property type="entry name" value="SLR0554 PROTEIN"/>
    <property type="match status" value="1"/>
</dbReference>